<dbReference type="EMBL" id="CAXAMN010026029">
    <property type="protein sequence ID" value="CAK9100186.1"/>
    <property type="molecule type" value="Genomic_DNA"/>
</dbReference>
<dbReference type="Pfam" id="PF13621">
    <property type="entry name" value="Cupin_8"/>
    <property type="match status" value="1"/>
</dbReference>
<dbReference type="PROSITE" id="PS51184">
    <property type="entry name" value="JMJC"/>
    <property type="match status" value="1"/>
</dbReference>
<dbReference type="InterPro" id="IPR003347">
    <property type="entry name" value="JmjC_dom"/>
</dbReference>
<evidence type="ECO:0000259" key="1">
    <source>
        <dbReference type="PROSITE" id="PS51184"/>
    </source>
</evidence>
<protein>
    <recommendedName>
        <fullName evidence="1">JmjC domain-containing protein</fullName>
    </recommendedName>
</protein>
<keyword evidence="3" id="KW-1185">Reference proteome</keyword>
<dbReference type="InterPro" id="IPR050910">
    <property type="entry name" value="JMJD6_ArgDemeth/LysHydrox"/>
</dbReference>
<organism evidence="2 3">
    <name type="scientific">Durusdinium trenchii</name>
    <dbReference type="NCBI Taxonomy" id="1381693"/>
    <lineage>
        <taxon>Eukaryota</taxon>
        <taxon>Sar</taxon>
        <taxon>Alveolata</taxon>
        <taxon>Dinophyceae</taxon>
        <taxon>Suessiales</taxon>
        <taxon>Symbiodiniaceae</taxon>
        <taxon>Durusdinium</taxon>
    </lineage>
</organism>
<reference evidence="2 3" key="1">
    <citation type="submission" date="2024-02" db="EMBL/GenBank/DDBJ databases">
        <authorList>
            <person name="Chen Y."/>
            <person name="Shah S."/>
            <person name="Dougan E. K."/>
            <person name="Thang M."/>
            <person name="Chan C."/>
        </authorList>
    </citation>
    <scope>NUCLEOTIDE SEQUENCE [LARGE SCALE GENOMIC DNA]</scope>
</reference>
<gene>
    <name evidence="2" type="ORF">CCMP2556_LOCUS47374</name>
</gene>
<dbReference type="SUPFAM" id="SSF51197">
    <property type="entry name" value="Clavaminate synthase-like"/>
    <property type="match status" value="1"/>
</dbReference>
<name>A0ABP0RHX9_9DINO</name>
<dbReference type="Gene3D" id="2.60.120.650">
    <property type="entry name" value="Cupin"/>
    <property type="match status" value="1"/>
</dbReference>
<evidence type="ECO:0000313" key="2">
    <source>
        <dbReference type="EMBL" id="CAK9100186.1"/>
    </source>
</evidence>
<sequence>MAYRTVSAHGMNNSRRPGFSWQKEDLLKHAAAARALVSHIPYGSDFGLDASLEQPVTLEEFLRSCKRRRIDEGAQCSSGKGAVRGSIASYFFVAVDDEAQPEIARVFAEVLGLVVGGPLTFPCFHSSCPFRTTTLQFAVGDAGSGSPMHFHQDAVNLLLLGKKRWWLRPPSMSAMSRLHPLDAVNCSVEEVEQCYSGACVLEQEAGDVVYIPDMWGHAVLNLENHTVCAATEFA</sequence>
<evidence type="ECO:0000313" key="3">
    <source>
        <dbReference type="Proteomes" id="UP001642484"/>
    </source>
</evidence>
<dbReference type="PANTHER" id="PTHR12480">
    <property type="entry name" value="ARGININE DEMETHYLASE AND LYSYL-HYDROXYLASE JMJD"/>
    <property type="match status" value="1"/>
</dbReference>
<proteinExistence type="predicted"/>
<comment type="caution">
    <text evidence="2">The sequence shown here is derived from an EMBL/GenBank/DDBJ whole genome shotgun (WGS) entry which is preliminary data.</text>
</comment>
<accession>A0ABP0RHX9</accession>
<feature type="domain" description="JmjC" evidence="1">
    <location>
        <begin position="96"/>
        <end position="234"/>
    </location>
</feature>
<dbReference type="Proteomes" id="UP001642484">
    <property type="component" value="Unassembled WGS sequence"/>
</dbReference>
<dbReference type="InterPro" id="IPR041667">
    <property type="entry name" value="Cupin_8"/>
</dbReference>